<dbReference type="Gene3D" id="3.40.50.11890">
    <property type="match status" value="1"/>
</dbReference>
<organism evidence="4 5">
    <name type="scientific">Lachnoclostridium phocaeense</name>
    <dbReference type="NCBI Taxonomy" id="1871021"/>
    <lineage>
        <taxon>Bacteria</taxon>
        <taxon>Bacillati</taxon>
        <taxon>Bacillota</taxon>
        <taxon>Clostridia</taxon>
        <taxon>Lachnospirales</taxon>
        <taxon>Lachnospiraceae</taxon>
    </lineage>
</organism>
<keyword evidence="3" id="KW-0408">Iron</keyword>
<dbReference type="PANTHER" id="PTHR30548">
    <property type="entry name" value="2-HYDROXYGLUTARYL-COA DEHYDRATASE, D-COMPONENT-RELATED"/>
    <property type="match status" value="1"/>
</dbReference>
<gene>
    <name evidence="4" type="ORF">K8V82_07625</name>
</gene>
<sequence length="383" mass="43114">MELVKDLPEVFEEFAEQRKNSFLGMKKLKEQGIPVVGAYCTYFPQEIAMAMGAATVGLCSTSDETIPDAERDLPKNLCPLIKSSYGFAKTEKCPFFYFSDVVVGETTCDGKKKMYEYMSEFKDVFVMDLPNTQSAAALELWKGEIIRFKEYLEKKFDVTITEDDIREAIHTNNEVKLSLKGLYELMRNDPAPITGHDLFKVLYGSTFKFDRKAIPAEVDALVEKIKKEYAEGKMLEKKPRILITGCPVGGATEKIIDAVESNGGVVVTFENCNGAKSIDKLVDEDEPDVYEALARRYLNIGCSVMTPNPNRLELLGRLIDEYKVDGVVEMTLQACHTYNVEAFGIRKFVNEEKGLPYINVETDYSQADIGQLNTRIAAFLEML</sequence>
<dbReference type="NCBIfam" id="NF040772">
    <property type="entry name" value="double_cubane"/>
    <property type="match status" value="1"/>
</dbReference>
<comment type="caution">
    <text evidence="4">The sequence shown here is derived from an EMBL/GenBank/DDBJ whole genome shotgun (WGS) entry which is preliminary data.</text>
</comment>
<protein>
    <submittedName>
        <fullName evidence="4">2-hydroxyacyl-CoA dehydratase family protein</fullName>
    </submittedName>
</protein>
<comment type="similarity">
    <text evidence="2">Belongs to the FldB/FldC dehydratase alpha/beta subunit family.</text>
</comment>
<reference evidence="4" key="2">
    <citation type="submission" date="2021-09" db="EMBL/GenBank/DDBJ databases">
        <authorList>
            <person name="Gilroy R."/>
        </authorList>
    </citation>
    <scope>NUCLEOTIDE SEQUENCE</scope>
    <source>
        <strain evidence="4">ChiSjej5B23-16112</strain>
    </source>
</reference>
<dbReference type="Pfam" id="PF06050">
    <property type="entry name" value="HGD-D"/>
    <property type="match status" value="1"/>
</dbReference>
<dbReference type="InterPro" id="IPR010327">
    <property type="entry name" value="FldB/FldC_alpha/beta"/>
</dbReference>
<evidence type="ECO:0000256" key="3">
    <source>
        <dbReference type="ARBA" id="ARBA00023014"/>
    </source>
</evidence>
<evidence type="ECO:0000256" key="1">
    <source>
        <dbReference type="ARBA" id="ARBA00001966"/>
    </source>
</evidence>
<dbReference type="AlphaFoldDB" id="A0A921LE54"/>
<reference evidence="4" key="1">
    <citation type="journal article" date="2021" name="PeerJ">
        <title>Extensive microbial diversity within the chicken gut microbiome revealed by metagenomics and culture.</title>
        <authorList>
            <person name="Gilroy R."/>
            <person name="Ravi A."/>
            <person name="Getino M."/>
            <person name="Pursley I."/>
            <person name="Horton D.L."/>
            <person name="Alikhan N.F."/>
            <person name="Baker D."/>
            <person name="Gharbi K."/>
            <person name="Hall N."/>
            <person name="Watson M."/>
            <person name="Adriaenssens E.M."/>
            <person name="Foster-Nyarko E."/>
            <person name="Jarju S."/>
            <person name="Secka A."/>
            <person name="Antonio M."/>
            <person name="Oren A."/>
            <person name="Chaudhuri R.R."/>
            <person name="La Ragione R."/>
            <person name="Hildebrand F."/>
            <person name="Pallen M.J."/>
        </authorList>
    </citation>
    <scope>NUCLEOTIDE SEQUENCE</scope>
    <source>
        <strain evidence="4">ChiSjej5B23-16112</strain>
    </source>
</reference>
<dbReference type="InterPro" id="IPR047678">
    <property type="entry name" value="YjiM-like"/>
</dbReference>
<dbReference type="Gene3D" id="1.20.1270.370">
    <property type="match status" value="1"/>
</dbReference>
<dbReference type="GO" id="GO:0016836">
    <property type="term" value="F:hydro-lyase activity"/>
    <property type="evidence" value="ECO:0007669"/>
    <property type="project" value="UniProtKB-ARBA"/>
</dbReference>
<comment type="cofactor">
    <cofactor evidence="1">
        <name>[4Fe-4S] cluster</name>
        <dbReference type="ChEBI" id="CHEBI:49883"/>
    </cofactor>
</comment>
<name>A0A921LE54_9FIRM</name>
<accession>A0A921LE54</accession>
<dbReference type="Proteomes" id="UP000769156">
    <property type="component" value="Unassembled WGS sequence"/>
</dbReference>
<dbReference type="PANTHER" id="PTHR30548:SF6">
    <property type="entry name" value="DEHYDRATASE SUBUNIT YJIM-RELATED"/>
    <property type="match status" value="1"/>
</dbReference>
<evidence type="ECO:0000313" key="4">
    <source>
        <dbReference type="EMBL" id="HJF94646.1"/>
    </source>
</evidence>
<proteinExistence type="inferred from homology"/>
<dbReference type="EMBL" id="DYVY01000123">
    <property type="protein sequence ID" value="HJF94646.1"/>
    <property type="molecule type" value="Genomic_DNA"/>
</dbReference>
<evidence type="ECO:0000256" key="2">
    <source>
        <dbReference type="ARBA" id="ARBA00005806"/>
    </source>
</evidence>
<keyword evidence="3" id="KW-0411">Iron-sulfur</keyword>
<dbReference type="Gene3D" id="3.40.50.11900">
    <property type="match status" value="1"/>
</dbReference>
<keyword evidence="3" id="KW-0479">Metal-binding</keyword>
<dbReference type="GO" id="GO:0051536">
    <property type="term" value="F:iron-sulfur cluster binding"/>
    <property type="evidence" value="ECO:0007669"/>
    <property type="project" value="UniProtKB-KW"/>
</dbReference>
<evidence type="ECO:0000313" key="5">
    <source>
        <dbReference type="Proteomes" id="UP000769156"/>
    </source>
</evidence>